<dbReference type="InterPro" id="IPR011011">
    <property type="entry name" value="Znf_FYVE_PHD"/>
</dbReference>
<dbReference type="InterPro" id="IPR013083">
    <property type="entry name" value="Znf_RING/FYVE/PHD"/>
</dbReference>
<evidence type="ECO:0000313" key="3">
    <source>
        <dbReference type="EMBL" id="JAR97514.1"/>
    </source>
</evidence>
<keyword evidence="3" id="KW-0808">Transferase</keyword>
<evidence type="ECO:0000256" key="1">
    <source>
        <dbReference type="SAM" id="MobiDB-lite"/>
    </source>
</evidence>
<reference evidence="3" key="1">
    <citation type="submission" date="2016-04" db="EMBL/GenBank/DDBJ databases">
        <authorList>
            <person name="Calderon-Fernandez G.M.Sr."/>
        </authorList>
    </citation>
    <scope>NUCLEOTIDE SEQUENCE</scope>
    <source>
        <strain evidence="3">Int1</strain>
        <tissue evidence="3">Integument</tissue>
    </source>
</reference>
<reference evidence="3" key="2">
    <citation type="journal article" date="2017" name="J. Med. Entomol.">
        <title>Transcriptome Analysis of the Triatoma infestans (Hemiptera: Reduviidae) Integument.</title>
        <authorList>
            <person name="Calderon-Fernandez G.M."/>
            <person name="Moriconi D.E."/>
            <person name="Dulbecco A.B."/>
            <person name="Juarez M.P."/>
        </authorList>
    </citation>
    <scope>NUCLEOTIDE SEQUENCE</scope>
    <source>
        <strain evidence="3">Int1</strain>
        <tissue evidence="3">Integument</tissue>
    </source>
</reference>
<evidence type="ECO:0000259" key="2">
    <source>
        <dbReference type="Pfam" id="PF17982"/>
    </source>
</evidence>
<dbReference type="EMBL" id="GEMB01005809">
    <property type="protein sequence ID" value="JAR97514.1"/>
    <property type="molecule type" value="Transcribed_RNA"/>
</dbReference>
<organism evidence="3">
    <name type="scientific">Triatoma infestans</name>
    <name type="common">Assassin bug</name>
    <dbReference type="NCBI Taxonomy" id="30076"/>
    <lineage>
        <taxon>Eukaryota</taxon>
        <taxon>Metazoa</taxon>
        <taxon>Ecdysozoa</taxon>
        <taxon>Arthropoda</taxon>
        <taxon>Hexapoda</taxon>
        <taxon>Insecta</taxon>
        <taxon>Pterygota</taxon>
        <taxon>Neoptera</taxon>
        <taxon>Paraneoptera</taxon>
        <taxon>Hemiptera</taxon>
        <taxon>Heteroptera</taxon>
        <taxon>Panheteroptera</taxon>
        <taxon>Cimicomorpha</taxon>
        <taxon>Reduviidae</taxon>
        <taxon>Triatominae</taxon>
        <taxon>Triatoma</taxon>
    </lineage>
</organism>
<dbReference type="Gene3D" id="3.30.40.10">
    <property type="entry name" value="Zinc/RING finger domain, C3HC4 (zinc finger)"/>
    <property type="match status" value="1"/>
</dbReference>
<accession>A0A161M1E1</accession>
<feature type="domain" description="NSD Cys-His rich" evidence="2">
    <location>
        <begin position="31"/>
        <end position="73"/>
    </location>
</feature>
<dbReference type="GO" id="GO:0032259">
    <property type="term" value="P:methylation"/>
    <property type="evidence" value="ECO:0007669"/>
    <property type="project" value="UniProtKB-KW"/>
</dbReference>
<dbReference type="AlphaFoldDB" id="A0A161M1E1"/>
<dbReference type="Pfam" id="PF17982">
    <property type="entry name" value="C5HCH"/>
    <property type="match status" value="1"/>
</dbReference>
<keyword evidence="3" id="KW-0489">Methyltransferase</keyword>
<proteinExistence type="predicted"/>
<name>A0A161M1E1_TRIIF</name>
<feature type="region of interest" description="Disordered" evidence="1">
    <location>
        <begin position="75"/>
        <end position="108"/>
    </location>
</feature>
<dbReference type="InterPro" id="IPR041306">
    <property type="entry name" value="C5HCH"/>
</dbReference>
<dbReference type="GO" id="GO:0008168">
    <property type="term" value="F:methyltransferase activity"/>
    <property type="evidence" value="ECO:0007669"/>
    <property type="project" value="UniProtKB-KW"/>
</dbReference>
<dbReference type="SUPFAM" id="SSF57903">
    <property type="entry name" value="FYVE/PHD zinc finger"/>
    <property type="match status" value="1"/>
</dbReference>
<protein>
    <submittedName>
        <fullName evidence="3">Histone-lysine n-methyltransferase nsd2</fullName>
    </submittedName>
</protein>
<sequence length="108" mass="12005">LCDHSSCPKAYHLDCLGLTKHPPGNWECPRHVCSICSSTKVQRCTHCINSYCDKHAEGNITLHRAHGLVCFSCTPSESGSDWSGEPSDEEESTNKKPENTTNCYNYKS</sequence>
<feature type="non-terminal residue" evidence="3">
    <location>
        <position position="1"/>
    </location>
</feature>
<feature type="compositionally biased region" description="Polar residues" evidence="1">
    <location>
        <begin position="99"/>
        <end position="108"/>
    </location>
</feature>